<keyword evidence="2" id="KW-0648">Protein biosynthesis</keyword>
<feature type="domain" description="Translation elongation factor EFTu-like" evidence="1">
    <location>
        <begin position="180"/>
        <end position="245"/>
    </location>
</feature>
<protein>
    <submittedName>
        <fullName evidence="2">Elongation factor Tu</fullName>
    </submittedName>
</protein>
<evidence type="ECO:0000313" key="3">
    <source>
        <dbReference type="Proteomes" id="UP000600363"/>
    </source>
</evidence>
<dbReference type="PANTHER" id="PTHR43721">
    <property type="entry name" value="ELONGATION FACTOR TU-RELATED"/>
    <property type="match status" value="1"/>
</dbReference>
<dbReference type="InterPro" id="IPR009000">
    <property type="entry name" value="Transl_B-barrel_sf"/>
</dbReference>
<dbReference type="RefSeq" id="WP_052353239.1">
    <property type="nucleotide sequence ID" value="NZ_DUIH01000017.1"/>
</dbReference>
<keyword evidence="2" id="KW-0251">Elongation factor</keyword>
<dbReference type="Gene3D" id="2.40.30.10">
    <property type="entry name" value="Translation factors"/>
    <property type="match status" value="2"/>
</dbReference>
<reference evidence="2" key="1">
    <citation type="journal article" date="2020" name="bioRxiv">
        <title>A rank-normalized archaeal taxonomy based on genome phylogeny resolves widespread incomplete and uneven classifications.</title>
        <authorList>
            <person name="Rinke C."/>
            <person name="Chuvochina M."/>
            <person name="Mussig A.J."/>
            <person name="Chaumeil P.-A."/>
            <person name="Waite D.W."/>
            <person name="Whitman W.B."/>
            <person name="Parks D.H."/>
            <person name="Hugenholtz P."/>
        </authorList>
    </citation>
    <scope>NUCLEOTIDE SEQUENCE</scope>
    <source>
        <strain evidence="2">UBA12518</strain>
    </source>
</reference>
<proteinExistence type="predicted"/>
<evidence type="ECO:0000313" key="2">
    <source>
        <dbReference type="EMBL" id="HIH70042.1"/>
    </source>
</evidence>
<organism evidence="2 3">
    <name type="scientific">Methermicoccus shengliensis</name>
    <dbReference type="NCBI Taxonomy" id="660064"/>
    <lineage>
        <taxon>Archaea</taxon>
        <taxon>Methanobacteriati</taxon>
        <taxon>Methanobacteriota</taxon>
        <taxon>Stenosarchaea group</taxon>
        <taxon>Methanomicrobia</taxon>
        <taxon>Methanosarcinales</taxon>
        <taxon>Methermicoccaceae</taxon>
        <taxon>Methermicoccus</taxon>
    </lineage>
</organism>
<dbReference type="Pfam" id="PF03144">
    <property type="entry name" value="GTP_EFTU_D2"/>
    <property type="match status" value="1"/>
</dbReference>
<dbReference type="GO" id="GO:0005525">
    <property type="term" value="F:GTP binding"/>
    <property type="evidence" value="ECO:0007669"/>
    <property type="project" value="InterPro"/>
</dbReference>
<dbReference type="Gene3D" id="3.40.50.300">
    <property type="entry name" value="P-loop containing nucleotide triphosphate hydrolases"/>
    <property type="match status" value="1"/>
</dbReference>
<dbReference type="EMBL" id="DUIH01000017">
    <property type="protein sequence ID" value="HIH70042.1"/>
    <property type="molecule type" value="Genomic_DNA"/>
</dbReference>
<name>A0A832RVA4_9EURY</name>
<dbReference type="GO" id="GO:0003746">
    <property type="term" value="F:translation elongation factor activity"/>
    <property type="evidence" value="ECO:0007669"/>
    <property type="project" value="UniProtKB-KW"/>
</dbReference>
<dbReference type="InterPro" id="IPR050055">
    <property type="entry name" value="EF-Tu_GTPase"/>
</dbReference>
<dbReference type="PANTHER" id="PTHR43721:SF11">
    <property type="entry name" value="SELENOCYSTEINE-SPECIFIC ELONGATION FACTOR"/>
    <property type="match status" value="1"/>
</dbReference>
<accession>A0A832RVA4</accession>
<comment type="caution">
    <text evidence="2">The sequence shown here is derived from an EMBL/GenBank/DDBJ whole genome shotgun (WGS) entry which is preliminary data.</text>
</comment>
<gene>
    <name evidence="2" type="ORF">HA299_05475</name>
</gene>
<dbReference type="SUPFAM" id="SSF52540">
    <property type="entry name" value="P-loop containing nucleoside triphosphate hydrolases"/>
    <property type="match status" value="1"/>
</dbReference>
<sequence length="346" mass="37087">MPMVTLAVLGDGRGELVRSMGRRYSLSDIALHEVDRGYKLTLVDPVGYPDSLKALATALGLADAVLVCVSPTGLNAQSGEQILAASLLGLQGALVYTGLESTSPHVLEQVRERTQKVLAGTSLHNAPWAYVSTTTHEGMGELWELVDALCSAIEERYALLVDEPTRVIVDQAFNVRGVGCVALGVVRAGRVSVRDRLTVYPLGQEVEVRSIQVHDEDVKSAPAGSRVGLALKGIQPNKLERGMVVSSTEELTERPHLECEFVPFTDGVSQGDVVHVFAGLQSAPLRIELIEGEGEAREHVGAGERCTLSGRLTARGPLVYRRGDVALLANLDARGPRMVARARIMG</sequence>
<dbReference type="GO" id="GO:0001514">
    <property type="term" value="P:selenocysteine incorporation"/>
    <property type="evidence" value="ECO:0007669"/>
    <property type="project" value="TreeGrafter"/>
</dbReference>
<dbReference type="Proteomes" id="UP000600363">
    <property type="component" value="Unassembled WGS sequence"/>
</dbReference>
<dbReference type="SUPFAM" id="SSF50447">
    <property type="entry name" value="Translation proteins"/>
    <property type="match status" value="1"/>
</dbReference>
<dbReference type="CDD" id="cd03696">
    <property type="entry name" value="SelB_II"/>
    <property type="match status" value="1"/>
</dbReference>
<dbReference type="InterPro" id="IPR004161">
    <property type="entry name" value="EFTu-like_2"/>
</dbReference>
<dbReference type="InterPro" id="IPR027417">
    <property type="entry name" value="P-loop_NTPase"/>
</dbReference>
<dbReference type="AlphaFoldDB" id="A0A832RVA4"/>
<evidence type="ECO:0000259" key="1">
    <source>
        <dbReference type="Pfam" id="PF03144"/>
    </source>
</evidence>